<dbReference type="PANTHER" id="PTHR45688:SF13">
    <property type="entry name" value="ALANINE--GLYOXYLATE AMINOTRANSFERASE 2-LIKE"/>
    <property type="match status" value="1"/>
</dbReference>
<evidence type="ECO:0000256" key="4">
    <source>
        <dbReference type="SAM" id="MobiDB-lite"/>
    </source>
</evidence>
<dbReference type="GO" id="GO:0030170">
    <property type="term" value="F:pyridoxal phosphate binding"/>
    <property type="evidence" value="ECO:0007669"/>
    <property type="project" value="InterPro"/>
</dbReference>
<gene>
    <name evidence="5" type="ORF">MPOR_02430</name>
</gene>
<dbReference type="SUPFAM" id="SSF53383">
    <property type="entry name" value="PLP-dependent transferases"/>
    <property type="match status" value="1"/>
</dbReference>
<keyword evidence="6" id="KW-1185">Reference proteome</keyword>
<comment type="similarity">
    <text evidence="1 3">Belongs to the class-III pyridoxal-phosphate-dependent aminotransferase family.</text>
</comment>
<keyword evidence="5" id="KW-0808">Transferase</keyword>
<dbReference type="EMBL" id="AP022570">
    <property type="protein sequence ID" value="BBX49217.1"/>
    <property type="molecule type" value="Genomic_DNA"/>
</dbReference>
<dbReference type="Gene3D" id="3.90.1150.10">
    <property type="entry name" value="Aspartate Aminotransferase, domain 1"/>
    <property type="match status" value="1"/>
</dbReference>
<keyword evidence="2 3" id="KW-0663">Pyridoxal phosphate</keyword>
<dbReference type="PIRSF" id="PIRSF000521">
    <property type="entry name" value="Transaminase_4ab_Lys_Orn"/>
    <property type="match status" value="1"/>
</dbReference>
<dbReference type="CDD" id="cd00610">
    <property type="entry name" value="OAT_like"/>
    <property type="match status" value="1"/>
</dbReference>
<dbReference type="GO" id="GO:0008483">
    <property type="term" value="F:transaminase activity"/>
    <property type="evidence" value="ECO:0007669"/>
    <property type="project" value="UniProtKB-KW"/>
</dbReference>
<name>A0A6N4V5Z9_9MYCO</name>
<dbReference type="Pfam" id="PF00202">
    <property type="entry name" value="Aminotran_3"/>
    <property type="match status" value="1"/>
</dbReference>
<reference evidence="5 6" key="1">
    <citation type="journal article" date="2019" name="Emerg. Microbes Infect.">
        <title>Comprehensive subspecies identification of 175 nontuberculous mycobacteria species based on 7547 genomic profiles.</title>
        <authorList>
            <person name="Matsumoto Y."/>
            <person name="Kinjo T."/>
            <person name="Motooka D."/>
            <person name="Nabeya D."/>
            <person name="Jung N."/>
            <person name="Uechi K."/>
            <person name="Horii T."/>
            <person name="Iida T."/>
            <person name="Fujita J."/>
            <person name="Nakamura S."/>
        </authorList>
    </citation>
    <scope>NUCLEOTIDE SEQUENCE [LARGE SCALE GENOMIC DNA]</scope>
    <source>
        <strain evidence="5 6">JCM 12603</strain>
    </source>
</reference>
<proteinExistence type="inferred from homology"/>
<feature type="region of interest" description="Disordered" evidence="4">
    <location>
        <begin position="1"/>
        <end position="26"/>
    </location>
</feature>
<dbReference type="Gene3D" id="3.40.640.10">
    <property type="entry name" value="Type I PLP-dependent aspartate aminotransferase-like (Major domain)"/>
    <property type="match status" value="1"/>
</dbReference>
<dbReference type="InterPro" id="IPR005814">
    <property type="entry name" value="Aminotrans_3"/>
</dbReference>
<dbReference type="PANTHER" id="PTHR45688">
    <property type="match status" value="1"/>
</dbReference>
<protein>
    <submittedName>
        <fullName evidence="5">Aminotransferase</fullName>
    </submittedName>
</protein>
<accession>A0A6N4V5Z9</accession>
<feature type="compositionally biased region" description="Polar residues" evidence="4">
    <location>
        <begin position="1"/>
        <end position="13"/>
    </location>
</feature>
<dbReference type="AlphaFoldDB" id="A0A6N4V5Z9"/>
<evidence type="ECO:0000256" key="3">
    <source>
        <dbReference type="RuleBase" id="RU003560"/>
    </source>
</evidence>
<keyword evidence="5" id="KW-0032">Aminotransferase</keyword>
<dbReference type="InterPro" id="IPR049704">
    <property type="entry name" value="Aminotrans_3_PPA_site"/>
</dbReference>
<evidence type="ECO:0000256" key="1">
    <source>
        <dbReference type="ARBA" id="ARBA00008954"/>
    </source>
</evidence>
<evidence type="ECO:0000256" key="2">
    <source>
        <dbReference type="ARBA" id="ARBA00022898"/>
    </source>
</evidence>
<dbReference type="PROSITE" id="PS00600">
    <property type="entry name" value="AA_TRANSFER_CLASS_3"/>
    <property type="match status" value="1"/>
</dbReference>
<dbReference type="InterPro" id="IPR015424">
    <property type="entry name" value="PyrdxlP-dep_Trfase"/>
</dbReference>
<sequence>MTKVSTAKASTPKASEPMVNGFDKSRIDELSPRTRTQVEARDRLLGPGYRLFYQEPVEIVRGEGTLLFDADGNDYLDVYNNVASVGHCHPYVVDAIHRQLATLNTNTRYIQQSILSYTEQFLGTMPAEIGHVMFTCTGSEANDLAMRVARYYTGNQGIIVTSGAYHGLTSDVSAFSPSLGVGVPLGPHVRTISAPDRLRHGGNDNLVAAMHRKIREAIADLERHGFGVAAFIADMIFSSDGIFAEPAGFLQPIIEEVHHVGGLFIADEVQPGFGRTGKNWWGFQRHNLVPDIMTTGKPMGNGIPIAAAAFRPELLTEFGRNIRYFNTFGGNSVSIAAAQAVLDVINNEDLIANAEKVGTYIQAEIAKMATSYEQIAEVRGAGLFVGVDIVTDAESNTPDGDATLRVVNHMRRRRVLISASGPRGSVLKVRPPLSFSLSDADRMLENLEVVLAGELH</sequence>
<evidence type="ECO:0000313" key="6">
    <source>
        <dbReference type="Proteomes" id="UP000466785"/>
    </source>
</evidence>
<organism evidence="5 6">
    <name type="scientific">Mycolicibacterium poriferae</name>
    <dbReference type="NCBI Taxonomy" id="39694"/>
    <lineage>
        <taxon>Bacteria</taxon>
        <taxon>Bacillati</taxon>
        <taxon>Actinomycetota</taxon>
        <taxon>Actinomycetes</taxon>
        <taxon>Mycobacteriales</taxon>
        <taxon>Mycobacteriaceae</taxon>
        <taxon>Mycolicibacterium</taxon>
    </lineage>
</organism>
<evidence type="ECO:0000313" key="5">
    <source>
        <dbReference type="EMBL" id="BBX49217.1"/>
    </source>
</evidence>
<dbReference type="Proteomes" id="UP000466785">
    <property type="component" value="Chromosome"/>
</dbReference>
<dbReference type="InterPro" id="IPR015421">
    <property type="entry name" value="PyrdxlP-dep_Trfase_major"/>
</dbReference>
<dbReference type="InterPro" id="IPR015422">
    <property type="entry name" value="PyrdxlP-dep_Trfase_small"/>
</dbReference>
<dbReference type="KEGG" id="mpof:MPOR_02430"/>